<dbReference type="Pfam" id="PF01381">
    <property type="entry name" value="HTH_3"/>
    <property type="match status" value="1"/>
</dbReference>
<dbReference type="SUPFAM" id="SSF47413">
    <property type="entry name" value="lambda repressor-like DNA-binding domains"/>
    <property type="match status" value="1"/>
</dbReference>
<dbReference type="SMART" id="SM00530">
    <property type="entry name" value="HTH_XRE"/>
    <property type="match status" value="1"/>
</dbReference>
<reference evidence="3 4" key="1">
    <citation type="submission" date="2013-10" db="EMBL/GenBank/DDBJ databases">
        <title>Draft genomes and the virulence plasmids of Sd1617 vaccine constructs: WRSd3 and WRSd5.</title>
        <authorList>
            <person name="Aksomboon Vongsawan A."/>
            <person name="Venkatesan M.M."/>
            <person name="Vaisvil B."/>
            <person name="Emel G."/>
            <person name="Kepatral V."/>
            <person name="Sethabutr O."/>
            <person name="Serichantalergs O."/>
            <person name="Mason C."/>
        </authorList>
    </citation>
    <scope>NUCLEOTIDE SEQUENCE [LARGE SCALE GENOMIC DNA]</scope>
    <source>
        <strain evidence="3 4">WRSd3</strain>
    </source>
</reference>
<dbReference type="GO" id="GO:0003677">
    <property type="term" value="F:DNA binding"/>
    <property type="evidence" value="ECO:0007669"/>
    <property type="project" value="UniProtKB-KW"/>
</dbReference>
<dbReference type="PROSITE" id="PS50943">
    <property type="entry name" value="HTH_CROC1"/>
    <property type="match status" value="1"/>
</dbReference>
<dbReference type="PANTHER" id="PTHR36924:SF1">
    <property type="entry name" value="ANTITOXIN HIGA-1"/>
    <property type="match status" value="1"/>
</dbReference>
<feature type="domain" description="HTH cro/C1-type" evidence="2">
    <location>
        <begin position="39"/>
        <end position="93"/>
    </location>
</feature>
<dbReference type="AlphaFoldDB" id="A0A090NDU9"/>
<dbReference type="NCBIfam" id="TIGR02607">
    <property type="entry name" value="antidote_HigA"/>
    <property type="match status" value="1"/>
</dbReference>
<keyword evidence="1" id="KW-0238">DNA-binding</keyword>
<dbReference type="EMBL" id="AXUT01000272">
    <property type="protein sequence ID" value="ESU78097.1"/>
    <property type="molecule type" value="Genomic_DNA"/>
</dbReference>
<evidence type="ECO:0000313" key="3">
    <source>
        <dbReference type="EMBL" id="ESU78097.1"/>
    </source>
</evidence>
<name>A0A090NDU9_SHIDY</name>
<organism evidence="3 4">
    <name type="scientific">Shigella dysenteriae WRSd3</name>
    <dbReference type="NCBI Taxonomy" id="1401327"/>
    <lineage>
        <taxon>Bacteria</taxon>
        <taxon>Pseudomonadati</taxon>
        <taxon>Pseudomonadota</taxon>
        <taxon>Gammaproteobacteria</taxon>
        <taxon>Enterobacterales</taxon>
        <taxon>Enterobacteriaceae</taxon>
        <taxon>Shigella</taxon>
    </lineage>
</organism>
<dbReference type="InterPro" id="IPR013430">
    <property type="entry name" value="Toxin_antidote_HigA"/>
</dbReference>
<evidence type="ECO:0000259" key="2">
    <source>
        <dbReference type="PROSITE" id="PS50943"/>
    </source>
</evidence>
<dbReference type="Gene3D" id="1.10.260.40">
    <property type="entry name" value="lambda repressor-like DNA-binding domains"/>
    <property type="match status" value="1"/>
</dbReference>
<dbReference type="Proteomes" id="UP000017944">
    <property type="component" value="Unassembled WGS sequence"/>
</dbReference>
<protein>
    <submittedName>
        <fullName evidence="3">Virulence-associated protein A</fullName>
    </submittedName>
</protein>
<dbReference type="InterPro" id="IPR001387">
    <property type="entry name" value="Cro/C1-type_HTH"/>
</dbReference>
<evidence type="ECO:0000313" key="4">
    <source>
        <dbReference type="Proteomes" id="UP000017944"/>
    </source>
</evidence>
<dbReference type="PANTHER" id="PTHR36924">
    <property type="entry name" value="ANTITOXIN HIGA-1"/>
    <property type="match status" value="1"/>
</dbReference>
<dbReference type="PATRIC" id="fig|1401327.3.peg.2905"/>
<proteinExistence type="predicted"/>
<gene>
    <name evidence="3" type="ORF">WRSd3_03121</name>
</gene>
<accession>A0A090NDU9</accession>
<dbReference type="InterPro" id="IPR010982">
    <property type="entry name" value="Lambda_DNA-bd_dom_sf"/>
</dbReference>
<comment type="caution">
    <text evidence="3">The sequence shown here is derived from an EMBL/GenBank/DDBJ whole genome shotgun (WGS) entry which is preliminary data.</text>
</comment>
<evidence type="ECO:0000256" key="1">
    <source>
        <dbReference type="ARBA" id="ARBA00023125"/>
    </source>
</evidence>
<sequence>MDYCCVGRNNNDSVPSEGTLLRVKTLMKIANHPRPGDIIQESLDELNVSLREFARAMEIAPSTASRLLTGKAALTPEMAIKLSVVIGSSPQMWLNLQNAWTLAEAEKTVDVSRLRRLVTQ</sequence>